<reference evidence="2" key="1">
    <citation type="journal article" date="2019" name="Int. J. Syst. Evol. Microbiol.">
        <title>The Global Catalogue of Microorganisms (GCM) 10K type strain sequencing project: providing services to taxonomists for standard genome sequencing and annotation.</title>
        <authorList>
            <consortium name="The Broad Institute Genomics Platform"/>
            <consortium name="The Broad Institute Genome Sequencing Center for Infectious Disease"/>
            <person name="Wu L."/>
            <person name="Ma J."/>
        </authorList>
    </citation>
    <scope>NUCLEOTIDE SEQUENCE [LARGE SCALE GENOMIC DNA]</scope>
    <source>
        <strain evidence="2">JCM 31290</strain>
    </source>
</reference>
<sequence length="189" mass="19769">MAASATAGRNLYWDITAHRASDFYEAASAPGTGLLAVVPVLLQHAAEFGLHTTTHVAQMVLAAVVHEDCPAHCRTPQGAADLESLVPSSTDPMALLTAADAQQLLFGTPLAEGISSAEEQAVATACARAAVQDALDVVDQGTAGRERMIERFWELRDDPRALVAVSILTAAAVRAVSTDRPTTAEGNRP</sequence>
<protein>
    <submittedName>
        <fullName evidence="1">Uncharacterized protein</fullName>
    </submittedName>
</protein>
<gene>
    <name evidence="1" type="ORF">GCM10023086_74770</name>
</gene>
<dbReference type="Proteomes" id="UP001501115">
    <property type="component" value="Unassembled WGS sequence"/>
</dbReference>
<dbReference type="RefSeq" id="WP_345666203.1">
    <property type="nucleotide sequence ID" value="NZ_BAABET010000017.1"/>
</dbReference>
<organism evidence="1 2">
    <name type="scientific">Streptomyces venetus</name>
    <dbReference type="NCBI Taxonomy" id="1701086"/>
    <lineage>
        <taxon>Bacteria</taxon>
        <taxon>Bacillati</taxon>
        <taxon>Actinomycetota</taxon>
        <taxon>Actinomycetes</taxon>
        <taxon>Kitasatosporales</taxon>
        <taxon>Streptomycetaceae</taxon>
        <taxon>Streptomyces</taxon>
    </lineage>
</organism>
<keyword evidence="2" id="KW-1185">Reference proteome</keyword>
<comment type="caution">
    <text evidence="1">The sequence shown here is derived from an EMBL/GenBank/DDBJ whole genome shotgun (WGS) entry which is preliminary data.</text>
</comment>
<evidence type="ECO:0000313" key="1">
    <source>
        <dbReference type="EMBL" id="GAA4339635.1"/>
    </source>
</evidence>
<accession>A0ABP8HHW9</accession>
<evidence type="ECO:0000313" key="2">
    <source>
        <dbReference type="Proteomes" id="UP001501115"/>
    </source>
</evidence>
<proteinExistence type="predicted"/>
<dbReference type="EMBL" id="BAABET010000017">
    <property type="protein sequence ID" value="GAA4339635.1"/>
    <property type="molecule type" value="Genomic_DNA"/>
</dbReference>
<name>A0ABP8HHW9_9ACTN</name>